<feature type="domain" description="SnoaL-like" evidence="1">
    <location>
        <begin position="10"/>
        <end position="102"/>
    </location>
</feature>
<dbReference type="Gene3D" id="3.10.450.50">
    <property type="match status" value="1"/>
</dbReference>
<geneLocation type="plasmid" evidence="3">
    <name>p3</name>
</geneLocation>
<dbReference type="EMBL" id="CP032333">
    <property type="protein sequence ID" value="QCO06084.1"/>
    <property type="molecule type" value="Genomic_DNA"/>
</dbReference>
<dbReference type="InterPro" id="IPR032710">
    <property type="entry name" value="NTF2-like_dom_sf"/>
</dbReference>
<dbReference type="Proteomes" id="UP000298596">
    <property type="component" value="Plasmid p3"/>
</dbReference>
<geneLocation type="plasmid" evidence="2">
    <name>unnamed</name>
</geneLocation>
<organism evidence="2 4">
    <name type="scientific">Azospirillum brasilense</name>
    <dbReference type="NCBI Taxonomy" id="192"/>
    <lineage>
        <taxon>Bacteria</taxon>
        <taxon>Pseudomonadati</taxon>
        <taxon>Pseudomonadota</taxon>
        <taxon>Alphaproteobacteria</taxon>
        <taxon>Rhodospirillales</taxon>
        <taxon>Azospirillaceae</taxon>
        <taxon>Azospirillum</taxon>
    </lineage>
</organism>
<evidence type="ECO:0000313" key="5">
    <source>
        <dbReference type="Proteomes" id="UP000298596"/>
    </source>
</evidence>
<dbReference type="AlphaFoldDB" id="A0A235H3P0"/>
<dbReference type="Pfam" id="PF12680">
    <property type="entry name" value="SnoaL_2"/>
    <property type="match status" value="1"/>
</dbReference>
<evidence type="ECO:0000313" key="3">
    <source>
        <dbReference type="EMBL" id="QCO06084.1"/>
    </source>
</evidence>
<keyword evidence="2" id="KW-0614">Plasmid</keyword>
<gene>
    <name evidence="2" type="ORF">CHT98_31275</name>
    <name evidence="3" type="ORF">D3867_29475</name>
</gene>
<evidence type="ECO:0000313" key="2">
    <source>
        <dbReference type="EMBL" id="OYD80448.1"/>
    </source>
</evidence>
<dbReference type="InterPro" id="IPR037401">
    <property type="entry name" value="SnoaL-like"/>
</dbReference>
<evidence type="ECO:0000313" key="4">
    <source>
        <dbReference type="Proteomes" id="UP000215367"/>
    </source>
</evidence>
<dbReference type="Proteomes" id="UP000215367">
    <property type="component" value="Unassembled WGS sequence"/>
</dbReference>
<protein>
    <submittedName>
        <fullName evidence="3">Nuclear transport factor 2 family protein</fullName>
    </submittedName>
</protein>
<evidence type="ECO:0000259" key="1">
    <source>
        <dbReference type="Pfam" id="PF12680"/>
    </source>
</evidence>
<name>A0A235H3P0_AZOBR</name>
<reference evidence="3 5" key="2">
    <citation type="submission" date="2018-09" db="EMBL/GenBank/DDBJ databases">
        <title>Whole genome based analysis of evolution and adaptive divergence in Indian and Brazilian strains of Azospirillum brasilense.</title>
        <authorList>
            <person name="Singh C."/>
            <person name="Tripathi A.K."/>
        </authorList>
    </citation>
    <scope>NUCLEOTIDE SEQUENCE [LARGE SCALE GENOMIC DNA]</scope>
    <source>
        <strain evidence="3 5">MTCC4036</strain>
        <plasmid evidence="3 5">p3</plasmid>
    </source>
</reference>
<accession>A0A235H3P0</accession>
<dbReference type="RefSeq" id="WP_094307247.1">
    <property type="nucleotide sequence ID" value="NZ_NOWT01000056.1"/>
</dbReference>
<sequence>MSIELPKPIADYVEANAQLDVDGMLKPFAADAVLLDNGKPYKGHAELRALFEDEVIAVKAIFTPDTVRDENGQVVAEGPAHGDFKGSPIRFTYRFTLEHDAIKALEITV</sequence>
<proteinExistence type="predicted"/>
<dbReference type="EMBL" id="NOWT01000056">
    <property type="protein sequence ID" value="OYD80448.1"/>
    <property type="molecule type" value="Genomic_DNA"/>
</dbReference>
<dbReference type="SUPFAM" id="SSF54427">
    <property type="entry name" value="NTF2-like"/>
    <property type="match status" value="1"/>
</dbReference>
<reference evidence="2 4" key="1">
    <citation type="submission" date="2017-07" db="EMBL/GenBank/DDBJ databases">
        <title>Whole genome sequence of Azospirillum brasilense 2A1, a potential biofertilizer strain.</title>
        <authorList>
            <person name="Fontana C.A."/>
            <person name="Toffoli L.M."/>
            <person name="Salazar S.M."/>
            <person name="Puglisi E."/>
            <person name="Pedraza R."/>
            <person name="Bassi D."/>
            <person name="Cocconcelli P.S."/>
        </authorList>
    </citation>
    <scope>NUCLEOTIDE SEQUENCE [LARGE SCALE GENOMIC DNA]</scope>
    <source>
        <strain evidence="2 4">2A1</strain>
        <plasmid evidence="2">unnamed</plasmid>
    </source>
</reference>